<keyword evidence="5 11" id="KW-0812">Transmembrane</keyword>
<dbReference type="GO" id="GO:0016491">
    <property type="term" value="F:oxidoreductase activity"/>
    <property type="evidence" value="ECO:0007669"/>
    <property type="project" value="InterPro"/>
</dbReference>
<evidence type="ECO:0000256" key="4">
    <source>
        <dbReference type="ARBA" id="ARBA00022617"/>
    </source>
</evidence>
<name>A0AA38GCG6_TAXCH</name>
<dbReference type="AlphaFoldDB" id="A0AA38GCG6"/>
<dbReference type="SMART" id="SM00665">
    <property type="entry name" value="B561"/>
    <property type="match status" value="1"/>
</dbReference>
<keyword evidence="8 11" id="KW-1133">Transmembrane helix</keyword>
<keyword evidence="15" id="KW-1185">Reference proteome</keyword>
<dbReference type="OMA" id="HEYGTGS"/>
<feature type="transmembrane region" description="Helical" evidence="11">
    <location>
        <begin position="66"/>
        <end position="93"/>
    </location>
</feature>
<organism evidence="14 15">
    <name type="scientific">Taxus chinensis</name>
    <name type="common">Chinese yew</name>
    <name type="synonym">Taxus wallichiana var. chinensis</name>
    <dbReference type="NCBI Taxonomy" id="29808"/>
    <lineage>
        <taxon>Eukaryota</taxon>
        <taxon>Viridiplantae</taxon>
        <taxon>Streptophyta</taxon>
        <taxon>Embryophyta</taxon>
        <taxon>Tracheophyta</taxon>
        <taxon>Spermatophyta</taxon>
        <taxon>Pinopsida</taxon>
        <taxon>Pinidae</taxon>
        <taxon>Conifers II</taxon>
        <taxon>Cupressales</taxon>
        <taxon>Taxaceae</taxon>
        <taxon>Taxus</taxon>
    </lineage>
</organism>
<reference evidence="14 15" key="1">
    <citation type="journal article" date="2021" name="Nat. Plants">
        <title>The Taxus genome provides insights into paclitaxel biosynthesis.</title>
        <authorList>
            <person name="Xiong X."/>
            <person name="Gou J."/>
            <person name="Liao Q."/>
            <person name="Li Y."/>
            <person name="Zhou Q."/>
            <person name="Bi G."/>
            <person name="Li C."/>
            <person name="Du R."/>
            <person name="Wang X."/>
            <person name="Sun T."/>
            <person name="Guo L."/>
            <person name="Liang H."/>
            <person name="Lu P."/>
            <person name="Wu Y."/>
            <person name="Zhang Z."/>
            <person name="Ro D.K."/>
            <person name="Shang Y."/>
            <person name="Huang S."/>
            <person name="Yan J."/>
        </authorList>
    </citation>
    <scope>NUCLEOTIDE SEQUENCE [LARGE SCALE GENOMIC DNA]</scope>
    <source>
        <strain evidence="14">Ta-2019</strain>
    </source>
</reference>
<dbReference type="GO" id="GO:0046872">
    <property type="term" value="F:metal ion binding"/>
    <property type="evidence" value="ECO:0007669"/>
    <property type="project" value="UniProtKB-KW"/>
</dbReference>
<dbReference type="EMBL" id="JAHRHJ020000003">
    <property type="protein sequence ID" value="KAH9320456.1"/>
    <property type="molecule type" value="Genomic_DNA"/>
</dbReference>
<dbReference type="Gene3D" id="1.20.120.1770">
    <property type="match status" value="1"/>
</dbReference>
<evidence type="ECO:0000256" key="9">
    <source>
        <dbReference type="ARBA" id="ARBA00023004"/>
    </source>
</evidence>
<evidence type="ECO:0000256" key="2">
    <source>
        <dbReference type="ARBA" id="ARBA00004141"/>
    </source>
</evidence>
<dbReference type="PANTHER" id="PTHR10106">
    <property type="entry name" value="CYTOCHROME B561-RELATED"/>
    <property type="match status" value="1"/>
</dbReference>
<evidence type="ECO:0000256" key="10">
    <source>
        <dbReference type="ARBA" id="ARBA00023136"/>
    </source>
</evidence>
<dbReference type="Proteomes" id="UP000824469">
    <property type="component" value="Unassembled WGS sequence"/>
</dbReference>
<evidence type="ECO:0000256" key="12">
    <source>
        <dbReference type="SAM" id="SignalP"/>
    </source>
</evidence>
<dbReference type="CDD" id="cd08766">
    <property type="entry name" value="Cyt_b561_ACYB-1_like"/>
    <property type="match status" value="1"/>
</dbReference>
<dbReference type="FunFam" id="1.20.120.1770:FF:000001">
    <property type="entry name" value="Cytochrome b reductase 1"/>
    <property type="match status" value="1"/>
</dbReference>
<evidence type="ECO:0000256" key="8">
    <source>
        <dbReference type="ARBA" id="ARBA00022989"/>
    </source>
</evidence>
<proteinExistence type="predicted"/>
<dbReference type="GO" id="GO:0016020">
    <property type="term" value="C:membrane"/>
    <property type="evidence" value="ECO:0007669"/>
    <property type="project" value="UniProtKB-SubCell"/>
</dbReference>
<dbReference type="InterPro" id="IPR006593">
    <property type="entry name" value="Cyt_b561/ferric_Rdtase_TM"/>
</dbReference>
<dbReference type="InterPro" id="IPR043205">
    <property type="entry name" value="CYB561/CYBRD1-like"/>
</dbReference>
<feature type="domain" description="Cytochrome b561" evidence="13">
    <location>
        <begin position="1"/>
        <end position="149"/>
    </location>
</feature>
<evidence type="ECO:0000256" key="5">
    <source>
        <dbReference type="ARBA" id="ARBA00022692"/>
    </source>
</evidence>
<accession>A0AA38GCG6</accession>
<feature type="signal peptide" evidence="12">
    <location>
        <begin position="1"/>
        <end position="17"/>
    </location>
</feature>
<evidence type="ECO:0000256" key="7">
    <source>
        <dbReference type="ARBA" id="ARBA00022982"/>
    </source>
</evidence>
<dbReference type="PANTHER" id="PTHR10106:SF0">
    <property type="entry name" value="LD36721P"/>
    <property type="match status" value="1"/>
</dbReference>
<feature type="non-terminal residue" evidence="14">
    <location>
        <position position="149"/>
    </location>
</feature>
<dbReference type="PROSITE" id="PS50939">
    <property type="entry name" value="CYTOCHROME_B561"/>
    <property type="match status" value="1"/>
</dbReference>
<comment type="caution">
    <text evidence="14">The sequence shown here is derived from an EMBL/GenBank/DDBJ whole genome shotgun (WGS) entry which is preliminary data.</text>
</comment>
<dbReference type="Pfam" id="PF03188">
    <property type="entry name" value="Cytochrom_B561"/>
    <property type="match status" value="1"/>
</dbReference>
<keyword evidence="10 11" id="KW-0472">Membrane</keyword>
<evidence type="ECO:0000259" key="13">
    <source>
        <dbReference type="PROSITE" id="PS50939"/>
    </source>
</evidence>
<gene>
    <name evidence="14" type="ORF">KI387_015095</name>
</gene>
<comment type="subcellular location">
    <subcellularLocation>
        <location evidence="2">Membrane</location>
        <topology evidence="2">Multi-pass membrane protein</topology>
    </subcellularLocation>
</comment>
<feature type="chain" id="PRO_5041446193" description="Cytochrome b561 domain-containing protein" evidence="12">
    <location>
        <begin position="18"/>
        <end position="149"/>
    </location>
</feature>
<keyword evidence="3" id="KW-0813">Transport</keyword>
<feature type="transmembrane region" description="Helical" evidence="11">
    <location>
        <begin position="33"/>
        <end position="54"/>
    </location>
</feature>
<keyword evidence="9" id="KW-0408">Iron</keyword>
<keyword evidence="4" id="KW-0349">Heme</keyword>
<evidence type="ECO:0000256" key="11">
    <source>
        <dbReference type="SAM" id="Phobius"/>
    </source>
</evidence>
<keyword evidence="7" id="KW-0249">Electron transport</keyword>
<keyword evidence="6" id="KW-0479">Metal-binding</keyword>
<protein>
    <recommendedName>
        <fullName evidence="13">Cytochrome b561 domain-containing protein</fullName>
    </recommendedName>
</protein>
<evidence type="ECO:0000313" key="15">
    <source>
        <dbReference type="Proteomes" id="UP000824469"/>
    </source>
</evidence>
<evidence type="ECO:0000256" key="1">
    <source>
        <dbReference type="ARBA" id="ARBA00001970"/>
    </source>
</evidence>
<evidence type="ECO:0000256" key="3">
    <source>
        <dbReference type="ARBA" id="ARBA00022448"/>
    </source>
</evidence>
<evidence type="ECO:0000313" key="14">
    <source>
        <dbReference type="EMBL" id="KAH9320456.1"/>
    </source>
</evidence>
<feature type="transmembrane region" description="Helical" evidence="11">
    <location>
        <begin position="105"/>
        <end position="128"/>
    </location>
</feature>
<sequence>MHPVLMLVGLILLNGEAMLVYKTAPGTKNYKKVLHLVLQAFALALGVTGIWTAYKFRNGKGISGFYSLHSWLGLACILLFGIQWLAGLASFWYPRGGRIRRHTLLPWHAFLGLYIYGLAVAAAETGFLERLTFLQASRTIARDSLETLV</sequence>
<evidence type="ECO:0000256" key="6">
    <source>
        <dbReference type="ARBA" id="ARBA00022723"/>
    </source>
</evidence>
<comment type="cofactor">
    <cofactor evidence="1">
        <name>heme b</name>
        <dbReference type="ChEBI" id="CHEBI:60344"/>
    </cofactor>
</comment>
<keyword evidence="12" id="KW-0732">Signal</keyword>